<dbReference type="EMBL" id="LNYW01000069">
    <property type="protein sequence ID" value="KTD57287.1"/>
    <property type="molecule type" value="Genomic_DNA"/>
</dbReference>
<evidence type="ECO:0000256" key="1">
    <source>
        <dbReference type="ARBA" id="ARBA00022475"/>
    </source>
</evidence>
<dbReference type="GO" id="GO:0051087">
    <property type="term" value="F:protein-folding chaperone binding"/>
    <property type="evidence" value="ECO:0007669"/>
    <property type="project" value="InterPro"/>
</dbReference>
<protein>
    <recommendedName>
        <fullName evidence="7">Co-chaperone protein DjlA</fullName>
    </recommendedName>
</protein>
<feature type="region of interest" description="Disordered" evidence="8">
    <location>
        <begin position="215"/>
        <end position="259"/>
    </location>
</feature>
<evidence type="ECO:0000313" key="12">
    <source>
        <dbReference type="Proteomes" id="UP000054600"/>
    </source>
</evidence>
<name>A0A0W0YKC2_9GAMM</name>
<feature type="transmembrane region" description="Helical" evidence="9">
    <location>
        <begin position="41"/>
        <end position="62"/>
    </location>
</feature>
<evidence type="ECO:0000256" key="6">
    <source>
        <dbReference type="ARBA" id="ARBA00023186"/>
    </source>
</evidence>
<reference evidence="11 12" key="1">
    <citation type="submission" date="2015-11" db="EMBL/GenBank/DDBJ databases">
        <title>Genomic analysis of 38 Legionella species identifies large and diverse effector repertoires.</title>
        <authorList>
            <person name="Burstein D."/>
            <person name="Amaro F."/>
            <person name="Zusman T."/>
            <person name="Lifshitz Z."/>
            <person name="Cohen O."/>
            <person name="Gilbert J.A."/>
            <person name="Pupko T."/>
            <person name="Shuman H.A."/>
            <person name="Segal G."/>
        </authorList>
    </citation>
    <scope>NUCLEOTIDE SEQUENCE [LARGE SCALE GENOMIC DNA]</scope>
    <source>
        <strain evidence="11 12">ATCC 49655</strain>
    </source>
</reference>
<dbReference type="SUPFAM" id="SSF158682">
    <property type="entry name" value="TerB-like"/>
    <property type="match status" value="1"/>
</dbReference>
<keyword evidence="4 7" id="KW-1133">Transmembrane helix</keyword>
<feature type="domain" description="J" evidence="10">
    <location>
        <begin position="266"/>
        <end position="330"/>
    </location>
</feature>
<keyword evidence="12" id="KW-1185">Reference proteome</keyword>
<keyword evidence="11" id="KW-0346">Stress response</keyword>
<comment type="subcellular location">
    <subcellularLocation>
        <location evidence="7">Cell inner membrane</location>
        <topology evidence="7">Single-pass type III membrane protein</topology>
    </subcellularLocation>
</comment>
<dbReference type="eggNOG" id="COG1076">
    <property type="taxonomic scope" value="Bacteria"/>
</dbReference>
<dbReference type="InterPro" id="IPR036869">
    <property type="entry name" value="J_dom_sf"/>
</dbReference>
<dbReference type="SUPFAM" id="SSF46565">
    <property type="entry name" value="Chaperone J-domain"/>
    <property type="match status" value="1"/>
</dbReference>
<organism evidence="11 12">
    <name type="scientific">Legionella shakespearei DSM 23087</name>
    <dbReference type="NCBI Taxonomy" id="1122169"/>
    <lineage>
        <taxon>Bacteria</taxon>
        <taxon>Pseudomonadati</taxon>
        <taxon>Pseudomonadota</taxon>
        <taxon>Gammaproteobacteria</taxon>
        <taxon>Legionellales</taxon>
        <taxon>Legionellaceae</taxon>
        <taxon>Legionella</taxon>
    </lineage>
</organism>
<dbReference type="CDD" id="cd06257">
    <property type="entry name" value="DnaJ"/>
    <property type="match status" value="1"/>
</dbReference>
<dbReference type="CDD" id="cd07316">
    <property type="entry name" value="terB_like_DjlA"/>
    <property type="match status" value="1"/>
</dbReference>
<accession>A0A0W0YKC2</accession>
<comment type="caution">
    <text evidence="11">The sequence shown here is derived from an EMBL/GenBank/DDBJ whole genome shotgun (WGS) entry which is preliminary data.</text>
</comment>
<dbReference type="Proteomes" id="UP000054600">
    <property type="component" value="Unassembled WGS sequence"/>
</dbReference>
<evidence type="ECO:0000259" key="10">
    <source>
        <dbReference type="PROSITE" id="PS50076"/>
    </source>
</evidence>
<dbReference type="Pfam" id="PF05099">
    <property type="entry name" value="TerB"/>
    <property type="match status" value="1"/>
</dbReference>
<dbReference type="STRING" id="1122169.Lsha_2669"/>
<feature type="topological domain" description="Periplasmic" evidence="7">
    <location>
        <begin position="1"/>
        <end position="36"/>
    </location>
</feature>
<dbReference type="PATRIC" id="fig|1122169.6.peg.3074"/>
<keyword evidence="6 7" id="KW-0143">Chaperone</keyword>
<dbReference type="PRINTS" id="PR00625">
    <property type="entry name" value="JDOMAIN"/>
</dbReference>
<dbReference type="Pfam" id="PF00226">
    <property type="entry name" value="DnaJ"/>
    <property type="match status" value="1"/>
</dbReference>
<evidence type="ECO:0000256" key="7">
    <source>
        <dbReference type="HAMAP-Rule" id="MF_01153"/>
    </source>
</evidence>
<dbReference type="InterPro" id="IPR029024">
    <property type="entry name" value="TerB-like"/>
</dbReference>
<gene>
    <name evidence="7" type="primary">djlA</name>
    <name evidence="11" type="ORF">Lsha_2669</name>
</gene>
<evidence type="ECO:0000256" key="4">
    <source>
        <dbReference type="ARBA" id="ARBA00022989"/>
    </source>
</evidence>
<sequence length="331" mass="38865">MTPVAPKTKCQQTLVSRNYFLMNFRDFFTISTWWGKILGAFFGYLSGGPVGALFGIFVGNFFDRGFSTYYSNPHWYYHSEKRKAVQKIFFEATFSVMGYIAKADGRVSEQEIKMAKILMEEMRLNGEQKSQAQRLFTEGKQAHFKFENVLAQLQRECRDNRDLLKLFADIQYRAAQVDGLTTKKIEALDIVFSYLGFAPLHKQYRFYEDFSYGPFSEPEPEQHQRQQQYQRQQRQNYRRYSSSGQQDQSRQQYQSRQQSPQSSLAHAYALLEVSPDANKQEVKRAYRRLLSRNHPDKLISQGLPEEMIKIANDKTHKIMKAYELICQSKGW</sequence>
<dbReference type="InterPro" id="IPR023749">
    <property type="entry name" value="DjlA"/>
</dbReference>
<dbReference type="Gene3D" id="1.10.3680.10">
    <property type="entry name" value="TerB-like"/>
    <property type="match status" value="1"/>
</dbReference>
<evidence type="ECO:0000256" key="3">
    <source>
        <dbReference type="ARBA" id="ARBA00022692"/>
    </source>
</evidence>
<comment type="domain">
    <text evidence="7">The transmembrane domain is a dimerization domain.</text>
</comment>
<dbReference type="Gene3D" id="1.10.287.110">
    <property type="entry name" value="DnaJ domain"/>
    <property type="match status" value="1"/>
</dbReference>
<evidence type="ECO:0000256" key="9">
    <source>
        <dbReference type="SAM" id="Phobius"/>
    </source>
</evidence>
<feature type="topological domain" description="Cytoplasmic" evidence="7">
    <location>
        <begin position="61"/>
        <end position="331"/>
    </location>
</feature>
<dbReference type="InterPro" id="IPR007791">
    <property type="entry name" value="DjlA_N"/>
</dbReference>
<evidence type="ECO:0000256" key="5">
    <source>
        <dbReference type="ARBA" id="ARBA00023136"/>
    </source>
</evidence>
<keyword evidence="2 7" id="KW-0997">Cell inner membrane</keyword>
<dbReference type="HAMAP" id="MF_01153">
    <property type="entry name" value="DjlA"/>
    <property type="match status" value="1"/>
</dbReference>
<evidence type="ECO:0000256" key="2">
    <source>
        <dbReference type="ARBA" id="ARBA00022519"/>
    </source>
</evidence>
<evidence type="ECO:0000256" key="8">
    <source>
        <dbReference type="SAM" id="MobiDB-lite"/>
    </source>
</evidence>
<feature type="compositionally biased region" description="Low complexity" evidence="8">
    <location>
        <begin position="225"/>
        <end position="259"/>
    </location>
</feature>
<dbReference type="NCBIfam" id="NF006948">
    <property type="entry name" value="PRK09430.1"/>
    <property type="match status" value="1"/>
</dbReference>
<keyword evidence="3 7" id="KW-0812">Transmembrane</keyword>
<dbReference type="GO" id="GO:0005886">
    <property type="term" value="C:plasma membrane"/>
    <property type="evidence" value="ECO:0007669"/>
    <property type="project" value="UniProtKB-SubCell"/>
</dbReference>
<dbReference type="PROSITE" id="PS50076">
    <property type="entry name" value="DNAJ_2"/>
    <property type="match status" value="1"/>
</dbReference>
<dbReference type="SMART" id="SM00271">
    <property type="entry name" value="DnaJ"/>
    <property type="match status" value="1"/>
</dbReference>
<keyword evidence="5 7" id="KW-0472">Membrane</keyword>
<keyword evidence="1 7" id="KW-1003">Cell membrane</keyword>
<dbReference type="InterPro" id="IPR001623">
    <property type="entry name" value="DnaJ_domain"/>
</dbReference>
<evidence type="ECO:0000313" key="11">
    <source>
        <dbReference type="EMBL" id="KTD57287.1"/>
    </source>
</evidence>
<comment type="subunit">
    <text evidence="7">Homodimer.</text>
</comment>
<dbReference type="AlphaFoldDB" id="A0A0W0YKC2"/>
<comment type="function">
    <text evidence="7">Regulatory DnaK co-chaperone. Direct interaction between DnaK and DjlA is needed for the induction of the wcaABCDE operon, involved in the synthesis of a colanic acid polysaccharide capsule, possibly through activation of the RcsB/RcsC phosphotransfer signaling pathway. The colanic acid capsule may help the bacterium survive conditions outside the host.</text>
</comment>
<proteinExistence type="inferred from homology"/>